<feature type="region of interest" description="Disordered" evidence="1">
    <location>
        <begin position="176"/>
        <end position="197"/>
    </location>
</feature>
<proteinExistence type="predicted"/>
<dbReference type="Proteomes" id="UP001486207">
    <property type="component" value="Unassembled WGS sequence"/>
</dbReference>
<evidence type="ECO:0000256" key="1">
    <source>
        <dbReference type="SAM" id="MobiDB-lite"/>
    </source>
</evidence>
<organism evidence="2 3">
    <name type="scientific">Streptomyces lanatus</name>
    <dbReference type="NCBI Taxonomy" id="66900"/>
    <lineage>
        <taxon>Bacteria</taxon>
        <taxon>Bacillati</taxon>
        <taxon>Actinomycetota</taxon>
        <taxon>Actinomycetes</taxon>
        <taxon>Kitasatosporales</taxon>
        <taxon>Streptomycetaceae</taxon>
        <taxon>Streptomyces</taxon>
    </lineage>
</organism>
<sequence>MQFVLMQSQLFPVDTSMVSDRLVLPRSERWDEAMDTALLGNWNDPLWDTGRLPSSALGALKAEARTVHRQLVPLWRRGTRYGRVLSLDAELGDGLVLYDLVGADLDLLGRVAGGVFEDERLNAVLRGLDEAELKTVFALASGEGETWTESAAVAGATDPTAFGERVRRKAQRLADEQRRRQQLRRVGGQAPVQPIPR</sequence>
<dbReference type="EMBL" id="JBEPFB010000017">
    <property type="protein sequence ID" value="MER7377191.1"/>
    <property type="molecule type" value="Genomic_DNA"/>
</dbReference>
<protein>
    <submittedName>
        <fullName evidence="2">Uncharacterized protein</fullName>
    </submittedName>
</protein>
<evidence type="ECO:0000313" key="3">
    <source>
        <dbReference type="Proteomes" id="UP001486207"/>
    </source>
</evidence>
<keyword evidence="3" id="KW-1185">Reference proteome</keyword>
<reference evidence="2 3" key="1">
    <citation type="submission" date="2024-06" db="EMBL/GenBank/DDBJ databases">
        <title>The Natural Products Discovery Center: Release of the First 8490 Sequenced Strains for Exploring Actinobacteria Biosynthetic Diversity.</title>
        <authorList>
            <person name="Kalkreuter E."/>
            <person name="Kautsar S.A."/>
            <person name="Yang D."/>
            <person name="Bader C.D."/>
            <person name="Teijaro C.N."/>
            <person name="Fluegel L."/>
            <person name="Davis C.M."/>
            <person name="Simpson J.R."/>
            <person name="Lauterbach L."/>
            <person name="Steele A.D."/>
            <person name="Gui C."/>
            <person name="Meng S."/>
            <person name="Li G."/>
            <person name="Viehrig K."/>
            <person name="Ye F."/>
            <person name="Su P."/>
            <person name="Kiefer A.F."/>
            <person name="Nichols A."/>
            <person name="Cepeda A.J."/>
            <person name="Yan W."/>
            <person name="Fan B."/>
            <person name="Jiang Y."/>
            <person name="Adhikari A."/>
            <person name="Zheng C.-J."/>
            <person name="Schuster L."/>
            <person name="Cowan T.M."/>
            <person name="Smanski M.J."/>
            <person name="Chevrette M.G."/>
            <person name="De Carvalho L.P.S."/>
            <person name="Shen B."/>
        </authorList>
    </citation>
    <scope>NUCLEOTIDE SEQUENCE [LARGE SCALE GENOMIC DNA]</scope>
    <source>
        <strain evidence="2 3">NPDC000155</strain>
    </source>
</reference>
<name>A0ABV1Y012_9ACTN</name>
<comment type="caution">
    <text evidence="2">The sequence shown here is derived from an EMBL/GenBank/DDBJ whole genome shotgun (WGS) entry which is preliminary data.</text>
</comment>
<evidence type="ECO:0000313" key="2">
    <source>
        <dbReference type="EMBL" id="MER7377191.1"/>
    </source>
</evidence>
<accession>A0ABV1Y012</accession>
<dbReference type="RefSeq" id="WP_350896197.1">
    <property type="nucleotide sequence ID" value="NZ_JBEPFB010000017.1"/>
</dbReference>
<gene>
    <name evidence="2" type="ORF">ABT384_31630</name>
</gene>